<accession>A0A134B827</accession>
<organism evidence="1 2">
    <name type="scientific">Porphyromonas somerae</name>
    <dbReference type="NCBI Taxonomy" id="322095"/>
    <lineage>
        <taxon>Bacteria</taxon>
        <taxon>Pseudomonadati</taxon>
        <taxon>Bacteroidota</taxon>
        <taxon>Bacteroidia</taxon>
        <taxon>Bacteroidales</taxon>
        <taxon>Porphyromonadaceae</taxon>
        <taxon>Porphyromonas</taxon>
    </lineage>
</organism>
<gene>
    <name evidence="1" type="ORF">HMPREF3185_01172</name>
</gene>
<dbReference type="AlphaFoldDB" id="A0A134B827"/>
<reference evidence="2" key="1">
    <citation type="submission" date="2016-01" db="EMBL/GenBank/DDBJ databases">
        <authorList>
            <person name="Mitreva M."/>
            <person name="Pepin K.H."/>
            <person name="Mihindukulasuriya K.A."/>
            <person name="Fulton R."/>
            <person name="Fronick C."/>
            <person name="O'Laughlin M."/>
            <person name="Miner T."/>
            <person name="Herter B."/>
            <person name="Rosa B.A."/>
            <person name="Cordes M."/>
            <person name="Tomlinson C."/>
            <person name="Wollam A."/>
            <person name="Palsikar V.B."/>
            <person name="Mardis E.R."/>
            <person name="Wilson R.K."/>
        </authorList>
    </citation>
    <scope>NUCLEOTIDE SEQUENCE [LARGE SCALE GENOMIC DNA]</scope>
    <source>
        <strain evidence="2">KA00683</strain>
    </source>
</reference>
<evidence type="ECO:0000313" key="2">
    <source>
        <dbReference type="Proteomes" id="UP000070224"/>
    </source>
</evidence>
<dbReference type="EMBL" id="LSDK01000079">
    <property type="protein sequence ID" value="KXB76083.1"/>
    <property type="molecule type" value="Genomic_DNA"/>
</dbReference>
<dbReference type="PATRIC" id="fig|322095.3.peg.1157"/>
<evidence type="ECO:0000313" key="1">
    <source>
        <dbReference type="EMBL" id="KXB76083.1"/>
    </source>
</evidence>
<dbReference type="Proteomes" id="UP000070224">
    <property type="component" value="Unassembled WGS sequence"/>
</dbReference>
<keyword evidence="2" id="KW-1185">Reference proteome</keyword>
<sequence length="52" mass="5494">MVGRATYIGQLSDPYRFTPPPSIGQSHIGVQGDDIKQLALGLHSGSSRASLL</sequence>
<name>A0A134B827_9PORP</name>
<protein>
    <submittedName>
        <fullName evidence="1">Uncharacterized protein</fullName>
    </submittedName>
</protein>
<comment type="caution">
    <text evidence="1">The sequence shown here is derived from an EMBL/GenBank/DDBJ whole genome shotgun (WGS) entry which is preliminary data.</text>
</comment>
<proteinExistence type="predicted"/>